<accession>A0AAN9TGZ1</accession>
<organism evidence="12 13">
    <name type="scientific">Parthenolecanium corni</name>
    <dbReference type="NCBI Taxonomy" id="536013"/>
    <lineage>
        <taxon>Eukaryota</taxon>
        <taxon>Metazoa</taxon>
        <taxon>Ecdysozoa</taxon>
        <taxon>Arthropoda</taxon>
        <taxon>Hexapoda</taxon>
        <taxon>Insecta</taxon>
        <taxon>Pterygota</taxon>
        <taxon>Neoptera</taxon>
        <taxon>Paraneoptera</taxon>
        <taxon>Hemiptera</taxon>
        <taxon>Sternorrhyncha</taxon>
        <taxon>Coccoidea</taxon>
        <taxon>Coccidae</taxon>
        <taxon>Parthenolecanium</taxon>
    </lineage>
</organism>
<keyword evidence="8 10" id="KW-0067">ATP-binding</keyword>
<feature type="active site" description="Proton acceptor" evidence="9">
    <location>
        <position position="314"/>
    </location>
</feature>
<evidence type="ECO:0000256" key="7">
    <source>
        <dbReference type="ARBA" id="ARBA00022777"/>
    </source>
</evidence>
<evidence type="ECO:0000256" key="5">
    <source>
        <dbReference type="ARBA" id="ARBA00022726"/>
    </source>
</evidence>
<evidence type="ECO:0000256" key="10">
    <source>
        <dbReference type="RuleBase" id="RU368116"/>
    </source>
</evidence>
<evidence type="ECO:0000256" key="4">
    <source>
        <dbReference type="ARBA" id="ARBA00022679"/>
    </source>
</evidence>
<comment type="caution">
    <text evidence="12">The sequence shown here is derived from an EMBL/GenBank/DDBJ whole genome shotgun (WGS) entry which is preliminary data.</text>
</comment>
<protein>
    <recommendedName>
        <fullName evidence="3 10">Adenosine kinase</fullName>
        <shortName evidence="10">AK</shortName>
        <ecNumber evidence="3 10">2.7.1.20</ecNumber>
    </recommendedName>
    <alternativeName>
        <fullName evidence="10">Adenosine 5'-phosphotransferase</fullName>
    </alternativeName>
</protein>
<dbReference type="PANTHER" id="PTHR45769">
    <property type="entry name" value="ADENOSINE KINASE"/>
    <property type="match status" value="1"/>
</dbReference>
<dbReference type="Proteomes" id="UP001367676">
    <property type="component" value="Unassembled WGS sequence"/>
</dbReference>
<dbReference type="SUPFAM" id="SSF53613">
    <property type="entry name" value="Ribokinase-like"/>
    <property type="match status" value="1"/>
</dbReference>
<dbReference type="GO" id="GO:0005829">
    <property type="term" value="C:cytosol"/>
    <property type="evidence" value="ECO:0007669"/>
    <property type="project" value="TreeGrafter"/>
</dbReference>
<dbReference type="GO" id="GO:0044209">
    <property type="term" value="P:AMP salvage"/>
    <property type="evidence" value="ECO:0007669"/>
    <property type="project" value="UniProtKB-UniRule"/>
</dbReference>
<comment type="subunit">
    <text evidence="10">Monomer.</text>
</comment>
<keyword evidence="5 10" id="KW-0660">Purine salvage</keyword>
<dbReference type="EMBL" id="JBBCAQ010000032">
    <property type="protein sequence ID" value="KAK7583994.1"/>
    <property type="molecule type" value="Genomic_DNA"/>
</dbReference>
<dbReference type="InterPro" id="IPR002173">
    <property type="entry name" value="Carboh/pur_kinase_PfkB_CS"/>
</dbReference>
<dbReference type="GO" id="GO:0005634">
    <property type="term" value="C:nucleus"/>
    <property type="evidence" value="ECO:0007669"/>
    <property type="project" value="UniProtKB-SubCell"/>
</dbReference>
<comment type="function">
    <text evidence="10">ATP dependent phosphorylation of adenosine and other related nucleoside analogs to monophosphate derivatives.</text>
</comment>
<dbReference type="GO" id="GO:0005524">
    <property type="term" value="F:ATP binding"/>
    <property type="evidence" value="ECO:0007669"/>
    <property type="project" value="UniProtKB-UniRule"/>
</dbReference>
<dbReference type="GO" id="GO:0006144">
    <property type="term" value="P:purine nucleobase metabolic process"/>
    <property type="evidence" value="ECO:0007669"/>
    <property type="project" value="TreeGrafter"/>
</dbReference>
<dbReference type="PROSITE" id="PS00584">
    <property type="entry name" value="PFKB_KINASES_2"/>
    <property type="match status" value="1"/>
</dbReference>
<evidence type="ECO:0000256" key="8">
    <source>
        <dbReference type="ARBA" id="ARBA00022840"/>
    </source>
</evidence>
<comment type="cofactor">
    <cofactor evidence="10">
        <name>Mg(2+)</name>
        <dbReference type="ChEBI" id="CHEBI:18420"/>
    </cofactor>
    <text evidence="10">Binds 3 Mg(2+) ions per subunit.</text>
</comment>
<dbReference type="InterPro" id="IPR029056">
    <property type="entry name" value="Ribokinase-like"/>
</dbReference>
<keyword evidence="13" id="KW-1185">Reference proteome</keyword>
<keyword evidence="10" id="KW-0460">Magnesium</keyword>
<keyword evidence="10" id="KW-0539">Nucleus</keyword>
<evidence type="ECO:0000313" key="13">
    <source>
        <dbReference type="Proteomes" id="UP001367676"/>
    </source>
</evidence>
<comment type="pathway">
    <text evidence="1 10">Purine metabolism; AMP biosynthesis via salvage pathway; AMP from adenosine: step 1/1.</text>
</comment>
<feature type="domain" description="Carbohydrate kinase PfkB" evidence="11">
    <location>
        <begin position="56"/>
        <end position="350"/>
    </location>
</feature>
<dbReference type="PANTHER" id="PTHR45769:SF3">
    <property type="entry name" value="ADENOSINE KINASE"/>
    <property type="match status" value="1"/>
</dbReference>
<evidence type="ECO:0000256" key="3">
    <source>
        <dbReference type="ARBA" id="ARBA00012119"/>
    </source>
</evidence>
<keyword evidence="4 10" id="KW-0808">Transferase</keyword>
<keyword evidence="6 10" id="KW-0547">Nucleotide-binding</keyword>
<evidence type="ECO:0000256" key="2">
    <source>
        <dbReference type="ARBA" id="ARBA00010688"/>
    </source>
</evidence>
<dbReference type="GO" id="GO:0006166">
    <property type="term" value="P:purine ribonucleoside salvage"/>
    <property type="evidence" value="ECO:0007669"/>
    <property type="project" value="UniProtKB-KW"/>
</dbReference>
<dbReference type="EC" id="2.7.1.20" evidence="3 10"/>
<dbReference type="Pfam" id="PF00294">
    <property type="entry name" value="PfkB"/>
    <property type="match status" value="1"/>
</dbReference>
<evidence type="ECO:0000256" key="1">
    <source>
        <dbReference type="ARBA" id="ARBA00004801"/>
    </source>
</evidence>
<evidence type="ECO:0000256" key="9">
    <source>
        <dbReference type="PIRSR" id="PIRSR601805-1"/>
    </source>
</evidence>
<sequence length="362" mass="40035">MDPSSPLLVAFGIPTVDFSFLVSDKSVIDKHNLQMDSQHEKTTAFLDGLKNEFYERQYEFKKITGGNSQISSMIFQSLLKVPYQTVMCGAVGDDDEGIEMDKSLSKKLVKTSFDKLETQRSAATVIIVHKSSRTVAATNGAGEVYSTRNWKNMETHLNLVRSSSLVLFEGFFIGFSSDIVSKVVESCNLYGTVVAMNLSGSYVAKKYSQQLLDCLKNSDILIGNRGEFDLFCSSVGMLPHLASLADRVKAVHRMMTDHSVPKHRMRGAEQWKKILIVTNNKDPIYCAYGDGILLRFPVPTLPEAKIVDTCGAGDSFLGAFLYALVKQKPIEKCLEIGCAVSSSVIQCHGYEIDEITLKKYAA</sequence>
<evidence type="ECO:0000259" key="11">
    <source>
        <dbReference type="Pfam" id="PF00294"/>
    </source>
</evidence>
<dbReference type="AlphaFoldDB" id="A0AAN9TGZ1"/>
<gene>
    <name evidence="12" type="ORF">V9T40_004957</name>
</gene>
<keyword evidence="7 10" id="KW-0418">Kinase</keyword>
<comment type="similarity">
    <text evidence="2 10">Belongs to the carbohydrate kinase PfkB family.</text>
</comment>
<comment type="catalytic activity">
    <reaction evidence="10">
        <text>adenosine + ATP = AMP + ADP + H(+)</text>
        <dbReference type="Rhea" id="RHEA:20824"/>
        <dbReference type="ChEBI" id="CHEBI:15378"/>
        <dbReference type="ChEBI" id="CHEBI:16335"/>
        <dbReference type="ChEBI" id="CHEBI:30616"/>
        <dbReference type="ChEBI" id="CHEBI:456215"/>
        <dbReference type="ChEBI" id="CHEBI:456216"/>
        <dbReference type="EC" id="2.7.1.20"/>
    </reaction>
</comment>
<comment type="subcellular location">
    <subcellularLocation>
        <location evidence="10">Nucleus</location>
    </subcellularLocation>
</comment>
<evidence type="ECO:0000313" key="12">
    <source>
        <dbReference type="EMBL" id="KAK7583994.1"/>
    </source>
</evidence>
<reference evidence="12 13" key="1">
    <citation type="submission" date="2024-03" db="EMBL/GenBank/DDBJ databases">
        <title>Adaptation during the transition from Ophiocordyceps entomopathogen to insect associate is accompanied by gene loss and intensified selection.</title>
        <authorList>
            <person name="Ward C.M."/>
            <person name="Onetto C.A."/>
            <person name="Borneman A.R."/>
        </authorList>
    </citation>
    <scope>NUCLEOTIDE SEQUENCE [LARGE SCALE GENOMIC DNA]</scope>
    <source>
        <strain evidence="12">AWRI1</strain>
        <tissue evidence="12">Single Adult Female</tissue>
    </source>
</reference>
<evidence type="ECO:0000256" key="6">
    <source>
        <dbReference type="ARBA" id="ARBA00022741"/>
    </source>
</evidence>
<dbReference type="Gene3D" id="3.40.1190.20">
    <property type="match status" value="1"/>
</dbReference>
<dbReference type="InterPro" id="IPR001805">
    <property type="entry name" value="Adenokinase"/>
</dbReference>
<dbReference type="Gene3D" id="3.30.1110.10">
    <property type="match status" value="1"/>
</dbReference>
<dbReference type="InterPro" id="IPR011611">
    <property type="entry name" value="PfkB_dom"/>
</dbReference>
<dbReference type="GO" id="GO:0004001">
    <property type="term" value="F:adenosine kinase activity"/>
    <property type="evidence" value="ECO:0007669"/>
    <property type="project" value="UniProtKB-UniRule"/>
</dbReference>
<name>A0AAN9TGZ1_9HEMI</name>
<proteinExistence type="inferred from homology"/>